<protein>
    <submittedName>
        <fullName evidence="2">Uncharacterized protein</fullName>
    </submittedName>
</protein>
<comment type="caution">
    <text evidence="2">The sequence shown here is derived from an EMBL/GenBank/DDBJ whole genome shotgun (WGS) entry which is preliminary data.</text>
</comment>
<dbReference type="Proteomes" id="UP000537718">
    <property type="component" value="Unassembled WGS sequence"/>
</dbReference>
<evidence type="ECO:0000313" key="3">
    <source>
        <dbReference type="Proteomes" id="UP000537718"/>
    </source>
</evidence>
<evidence type="ECO:0000313" key="2">
    <source>
        <dbReference type="EMBL" id="MBB5621106.1"/>
    </source>
</evidence>
<feature type="transmembrane region" description="Helical" evidence="1">
    <location>
        <begin position="6"/>
        <end position="27"/>
    </location>
</feature>
<proteinExistence type="predicted"/>
<dbReference type="AlphaFoldDB" id="A0A7W8YSN7"/>
<dbReference type="EMBL" id="JACHCF010000004">
    <property type="protein sequence ID" value="MBB5621106.1"/>
    <property type="molecule type" value="Genomic_DNA"/>
</dbReference>
<evidence type="ECO:0000256" key="1">
    <source>
        <dbReference type="SAM" id="Phobius"/>
    </source>
</evidence>
<keyword evidence="1" id="KW-0812">Transmembrane</keyword>
<organism evidence="2 3">
    <name type="scientific">Pedobacter cryoconitis</name>
    <dbReference type="NCBI Taxonomy" id="188932"/>
    <lineage>
        <taxon>Bacteria</taxon>
        <taxon>Pseudomonadati</taxon>
        <taxon>Bacteroidota</taxon>
        <taxon>Sphingobacteriia</taxon>
        <taxon>Sphingobacteriales</taxon>
        <taxon>Sphingobacteriaceae</taxon>
        <taxon>Pedobacter</taxon>
    </lineage>
</organism>
<gene>
    <name evidence="2" type="ORF">HDE69_002159</name>
</gene>
<keyword evidence="1" id="KW-0472">Membrane</keyword>
<accession>A0A7W8YSN7</accession>
<reference evidence="2 3" key="1">
    <citation type="submission" date="2020-08" db="EMBL/GenBank/DDBJ databases">
        <title>Genomic Encyclopedia of Type Strains, Phase IV (KMG-V): Genome sequencing to study the core and pangenomes of soil and plant-associated prokaryotes.</title>
        <authorList>
            <person name="Whitman W."/>
        </authorList>
    </citation>
    <scope>NUCLEOTIDE SEQUENCE [LARGE SCALE GENOMIC DNA]</scope>
    <source>
        <strain evidence="2 3">MP7CTX6</strain>
    </source>
</reference>
<sequence length="46" mass="5155">MKNKILIYLSGIIAILALCFGAFYYNFFGGSDPRMKEAGGFRKNAF</sequence>
<name>A0A7W8YSN7_9SPHI</name>
<keyword evidence="1" id="KW-1133">Transmembrane helix</keyword>